<dbReference type="OrthoDB" id="4521223at2759"/>
<comment type="caution">
    <text evidence="6">The sequence shown here is derived from an EMBL/GenBank/DDBJ whole genome shotgun (WGS) entry which is preliminary data.</text>
</comment>
<proteinExistence type="predicted"/>
<organism evidence="6 7">
    <name type="scientific">Coleophoma cylindrospora</name>
    <dbReference type="NCBI Taxonomy" id="1849047"/>
    <lineage>
        <taxon>Eukaryota</taxon>
        <taxon>Fungi</taxon>
        <taxon>Dikarya</taxon>
        <taxon>Ascomycota</taxon>
        <taxon>Pezizomycotina</taxon>
        <taxon>Leotiomycetes</taxon>
        <taxon>Helotiales</taxon>
        <taxon>Dermateaceae</taxon>
        <taxon>Coleophoma</taxon>
    </lineage>
</organism>
<dbReference type="Proteomes" id="UP000256645">
    <property type="component" value="Unassembled WGS sequence"/>
</dbReference>
<dbReference type="GO" id="GO:0005886">
    <property type="term" value="C:plasma membrane"/>
    <property type="evidence" value="ECO:0007669"/>
    <property type="project" value="TreeGrafter"/>
</dbReference>
<dbReference type="PANTHER" id="PTHR31465:SF9">
    <property type="entry name" value="SPHINGOID LONG-CHAIN BASE TRANSPORTER RSB1"/>
    <property type="match status" value="1"/>
</dbReference>
<dbReference type="Pfam" id="PF04479">
    <property type="entry name" value="RTA1"/>
    <property type="match status" value="1"/>
</dbReference>
<feature type="transmembrane region" description="Helical" evidence="5">
    <location>
        <begin position="164"/>
        <end position="187"/>
    </location>
</feature>
<dbReference type="STRING" id="1849047.A0A3D8QPD4"/>
<feature type="transmembrane region" description="Helical" evidence="5">
    <location>
        <begin position="278"/>
        <end position="296"/>
    </location>
</feature>
<dbReference type="GO" id="GO:0000324">
    <property type="term" value="C:fungal-type vacuole"/>
    <property type="evidence" value="ECO:0007669"/>
    <property type="project" value="TreeGrafter"/>
</dbReference>
<accession>A0A3D8QPD4</accession>
<feature type="transmembrane region" description="Helical" evidence="5">
    <location>
        <begin position="89"/>
        <end position="111"/>
    </location>
</feature>
<evidence type="ECO:0000313" key="7">
    <source>
        <dbReference type="Proteomes" id="UP000256645"/>
    </source>
</evidence>
<evidence type="ECO:0008006" key="8">
    <source>
        <dbReference type="Google" id="ProtNLM"/>
    </source>
</evidence>
<dbReference type="PANTHER" id="PTHR31465">
    <property type="entry name" value="PROTEIN RTA1-RELATED"/>
    <property type="match status" value="1"/>
</dbReference>
<comment type="subcellular location">
    <subcellularLocation>
        <location evidence="1">Membrane</location>
        <topology evidence="1">Multi-pass membrane protein</topology>
    </subcellularLocation>
</comment>
<dbReference type="AlphaFoldDB" id="A0A3D8QPD4"/>
<evidence type="ECO:0000256" key="5">
    <source>
        <dbReference type="SAM" id="Phobius"/>
    </source>
</evidence>
<feature type="transmembrane region" description="Helical" evidence="5">
    <location>
        <begin position="29"/>
        <end position="48"/>
    </location>
</feature>
<feature type="transmembrane region" description="Helical" evidence="5">
    <location>
        <begin position="55"/>
        <end position="77"/>
    </location>
</feature>
<dbReference type="EMBL" id="PDLM01000013">
    <property type="protein sequence ID" value="RDW63665.1"/>
    <property type="molecule type" value="Genomic_DNA"/>
</dbReference>
<keyword evidence="7" id="KW-1185">Reference proteome</keyword>
<evidence type="ECO:0000256" key="2">
    <source>
        <dbReference type="ARBA" id="ARBA00022692"/>
    </source>
</evidence>
<keyword evidence="4 5" id="KW-0472">Membrane</keyword>
<protein>
    <recommendedName>
        <fullName evidence="8">RTA1-domain-containing protein</fullName>
    </recommendedName>
</protein>
<reference evidence="6 7" key="1">
    <citation type="journal article" date="2018" name="IMA Fungus">
        <title>IMA Genome-F 9: Draft genome sequence of Annulohypoxylon stygium, Aspergillus mulundensis, Berkeleyomyces basicola (syn. Thielaviopsis basicola), Ceratocystis smalleyi, two Cercospora beticola strains, Coleophoma cylindrospora, Fusarium fracticaudum, Phialophora cf. hyalina, and Morchella septimelata.</title>
        <authorList>
            <person name="Wingfield B.D."/>
            <person name="Bills G.F."/>
            <person name="Dong Y."/>
            <person name="Huang W."/>
            <person name="Nel W.J."/>
            <person name="Swalarsk-Parry B.S."/>
            <person name="Vaghefi N."/>
            <person name="Wilken P.M."/>
            <person name="An Z."/>
            <person name="de Beer Z.W."/>
            <person name="De Vos L."/>
            <person name="Chen L."/>
            <person name="Duong T.A."/>
            <person name="Gao Y."/>
            <person name="Hammerbacher A."/>
            <person name="Kikkert J.R."/>
            <person name="Li Y."/>
            <person name="Li H."/>
            <person name="Li K."/>
            <person name="Li Q."/>
            <person name="Liu X."/>
            <person name="Ma X."/>
            <person name="Naidoo K."/>
            <person name="Pethybridge S.J."/>
            <person name="Sun J."/>
            <person name="Steenkamp E.T."/>
            <person name="van der Nest M.A."/>
            <person name="van Wyk S."/>
            <person name="Wingfield M.J."/>
            <person name="Xiong C."/>
            <person name="Yue Q."/>
            <person name="Zhang X."/>
        </authorList>
    </citation>
    <scope>NUCLEOTIDE SEQUENCE [LARGE SCALE GENOMIC DNA]</scope>
    <source>
        <strain evidence="6 7">BP6252</strain>
    </source>
</reference>
<evidence type="ECO:0000256" key="3">
    <source>
        <dbReference type="ARBA" id="ARBA00022989"/>
    </source>
</evidence>
<keyword evidence="3 5" id="KW-1133">Transmembrane helix</keyword>
<dbReference type="InterPro" id="IPR007568">
    <property type="entry name" value="RTA1"/>
</dbReference>
<sequence>MANTAAPISNCTLETCPLSDAYVNYDPSLVANTLYLALFSAFLLIHVIQGYRYRAWTYTIAVVLGLVGEIIGYVARVQMHFNPFLANPFLMYLSCITIAPVFFSAAIYLCLSRVVVVYGVEYSRFKPRTYTVIFMTCDFTSLVLQAVGGAVADTNLTNLPLQLTGVHVMIAGLAFQVLSLLIFSLLCGEYAWRVQKQADRQGTKYEYLTQTKKFYLFLWGTSHPIFPPLGRSSRVLADLYFALALGFATVFIIIRSAYRLAELHSGFSGALANNEVLLMVFDGAAIVLACIALTGFHAGMAFEGHWGTISSEYQSQKGYSADVEGRDV</sequence>
<evidence type="ECO:0000313" key="6">
    <source>
        <dbReference type="EMBL" id="RDW63665.1"/>
    </source>
</evidence>
<name>A0A3D8QPD4_9HELO</name>
<feature type="transmembrane region" description="Helical" evidence="5">
    <location>
        <begin position="132"/>
        <end position="152"/>
    </location>
</feature>
<feature type="transmembrane region" description="Helical" evidence="5">
    <location>
        <begin position="239"/>
        <end position="258"/>
    </location>
</feature>
<gene>
    <name evidence="6" type="ORF">BP6252_11210</name>
</gene>
<keyword evidence="2 5" id="KW-0812">Transmembrane</keyword>
<evidence type="ECO:0000256" key="1">
    <source>
        <dbReference type="ARBA" id="ARBA00004141"/>
    </source>
</evidence>
<evidence type="ECO:0000256" key="4">
    <source>
        <dbReference type="ARBA" id="ARBA00023136"/>
    </source>
</evidence>